<keyword evidence="1" id="KW-0812">Transmembrane</keyword>
<sequence length="54" mass="6408">MRDRIKMWIAFIKIFKDYLIAVGIMIALWLLSCLIKYGISVSNLPDWFKFALLK</sequence>
<dbReference type="EMBL" id="BK016245">
    <property type="protein sequence ID" value="DAG04846.1"/>
    <property type="molecule type" value="Genomic_DNA"/>
</dbReference>
<name>A0A8S5VDU3_9CAUD</name>
<evidence type="ECO:0000313" key="2">
    <source>
        <dbReference type="EMBL" id="DAG04846.1"/>
    </source>
</evidence>
<feature type="transmembrane region" description="Helical" evidence="1">
    <location>
        <begin position="20"/>
        <end position="39"/>
    </location>
</feature>
<keyword evidence="1" id="KW-0472">Membrane</keyword>
<keyword evidence="1" id="KW-1133">Transmembrane helix</keyword>
<proteinExistence type="predicted"/>
<organism evidence="2">
    <name type="scientific">Siphoviridae sp. ctGa111</name>
    <dbReference type="NCBI Taxonomy" id="2825413"/>
    <lineage>
        <taxon>Viruses</taxon>
        <taxon>Duplodnaviria</taxon>
        <taxon>Heunggongvirae</taxon>
        <taxon>Uroviricota</taxon>
        <taxon>Caudoviricetes</taxon>
    </lineage>
</organism>
<dbReference type="PROSITE" id="PS51257">
    <property type="entry name" value="PROKAR_LIPOPROTEIN"/>
    <property type="match status" value="1"/>
</dbReference>
<accession>A0A8S5VDU3</accession>
<reference evidence="2" key="1">
    <citation type="journal article" date="2021" name="Proc. Natl. Acad. Sci. U.S.A.">
        <title>A Catalog of Tens of Thousands of Viruses from Human Metagenomes Reveals Hidden Associations with Chronic Diseases.</title>
        <authorList>
            <person name="Tisza M.J."/>
            <person name="Buck C.B."/>
        </authorList>
    </citation>
    <scope>NUCLEOTIDE SEQUENCE</scope>
    <source>
        <strain evidence="2">CtGa111</strain>
    </source>
</reference>
<protein>
    <submittedName>
        <fullName evidence="2">Uncharacterized protein</fullName>
    </submittedName>
</protein>
<evidence type="ECO:0000256" key="1">
    <source>
        <dbReference type="SAM" id="Phobius"/>
    </source>
</evidence>